<evidence type="ECO:0000256" key="6">
    <source>
        <dbReference type="ARBA" id="ARBA00023125"/>
    </source>
</evidence>
<organism evidence="9 10">
    <name type="scientific">Acetobacterium bakii</name>
    <dbReference type="NCBI Taxonomy" id="52689"/>
    <lineage>
        <taxon>Bacteria</taxon>
        <taxon>Bacillati</taxon>
        <taxon>Bacillota</taxon>
        <taxon>Clostridia</taxon>
        <taxon>Eubacteriales</taxon>
        <taxon>Eubacteriaceae</taxon>
        <taxon>Acetobacterium</taxon>
    </lineage>
</organism>
<evidence type="ECO:0000256" key="1">
    <source>
        <dbReference type="ARBA" id="ARBA00008136"/>
    </source>
</evidence>
<protein>
    <recommendedName>
        <fullName evidence="8">Abasic site processing protein</fullName>
        <ecNumber evidence="8">3.4.-.-</ecNumber>
    </recommendedName>
</protein>
<keyword evidence="7" id="KW-0456">Lyase</keyword>
<dbReference type="Gene3D" id="3.90.1680.10">
    <property type="entry name" value="SOS response associated peptidase-like"/>
    <property type="match status" value="1"/>
</dbReference>
<dbReference type="STRING" id="52689.AKG39_10955"/>
<comment type="caution">
    <text evidence="9">The sequence shown here is derived from an EMBL/GenBank/DDBJ whole genome shotgun (WGS) entry which is preliminary data.</text>
</comment>
<proteinExistence type="inferred from homology"/>
<evidence type="ECO:0000256" key="5">
    <source>
        <dbReference type="ARBA" id="ARBA00023124"/>
    </source>
</evidence>
<dbReference type="RefSeq" id="WP_050740439.1">
    <property type="nucleotide sequence ID" value="NZ_LGYO01000027.1"/>
</dbReference>
<gene>
    <name evidence="9" type="ORF">AKG39_10955</name>
</gene>
<dbReference type="PANTHER" id="PTHR13604">
    <property type="entry name" value="DC12-RELATED"/>
    <property type="match status" value="1"/>
</dbReference>
<keyword evidence="10" id="KW-1185">Reference proteome</keyword>
<dbReference type="GO" id="GO:0006508">
    <property type="term" value="P:proteolysis"/>
    <property type="evidence" value="ECO:0007669"/>
    <property type="project" value="UniProtKB-KW"/>
</dbReference>
<dbReference type="EMBL" id="LGYO01000027">
    <property type="protein sequence ID" value="KNZ41509.1"/>
    <property type="molecule type" value="Genomic_DNA"/>
</dbReference>
<evidence type="ECO:0000256" key="8">
    <source>
        <dbReference type="RuleBase" id="RU364100"/>
    </source>
</evidence>
<evidence type="ECO:0000256" key="3">
    <source>
        <dbReference type="ARBA" id="ARBA00022763"/>
    </source>
</evidence>
<evidence type="ECO:0000256" key="4">
    <source>
        <dbReference type="ARBA" id="ARBA00022801"/>
    </source>
</evidence>
<evidence type="ECO:0000256" key="7">
    <source>
        <dbReference type="ARBA" id="ARBA00023239"/>
    </source>
</evidence>
<keyword evidence="6" id="KW-0238">DNA-binding</keyword>
<evidence type="ECO:0000313" key="10">
    <source>
        <dbReference type="Proteomes" id="UP000036873"/>
    </source>
</evidence>
<dbReference type="GO" id="GO:0016829">
    <property type="term" value="F:lyase activity"/>
    <property type="evidence" value="ECO:0007669"/>
    <property type="project" value="UniProtKB-KW"/>
</dbReference>
<keyword evidence="3" id="KW-0227">DNA damage</keyword>
<dbReference type="InterPro" id="IPR036590">
    <property type="entry name" value="SRAP-like"/>
</dbReference>
<name>A0A0L6TZ18_9FIRM</name>
<dbReference type="Proteomes" id="UP000036873">
    <property type="component" value="Unassembled WGS sequence"/>
</dbReference>
<dbReference type="GO" id="GO:0106300">
    <property type="term" value="P:protein-DNA covalent cross-linking repair"/>
    <property type="evidence" value="ECO:0007669"/>
    <property type="project" value="InterPro"/>
</dbReference>
<evidence type="ECO:0000313" key="9">
    <source>
        <dbReference type="EMBL" id="KNZ41509.1"/>
    </source>
</evidence>
<dbReference type="OrthoDB" id="9782620at2"/>
<accession>A0A0L6TZ18</accession>
<dbReference type="PANTHER" id="PTHR13604:SF0">
    <property type="entry name" value="ABASIC SITE PROCESSING PROTEIN HMCES"/>
    <property type="match status" value="1"/>
</dbReference>
<dbReference type="InterPro" id="IPR003738">
    <property type="entry name" value="SRAP"/>
</dbReference>
<dbReference type="AlphaFoldDB" id="A0A0L6TZ18"/>
<dbReference type="SUPFAM" id="SSF143081">
    <property type="entry name" value="BB1717-like"/>
    <property type="match status" value="1"/>
</dbReference>
<evidence type="ECO:0000256" key="2">
    <source>
        <dbReference type="ARBA" id="ARBA00022670"/>
    </source>
</evidence>
<dbReference type="EC" id="3.4.-.-" evidence="8"/>
<dbReference type="GO" id="GO:0008233">
    <property type="term" value="F:peptidase activity"/>
    <property type="evidence" value="ECO:0007669"/>
    <property type="project" value="UniProtKB-KW"/>
</dbReference>
<keyword evidence="4 8" id="KW-0378">Hydrolase</keyword>
<sequence>MCGRYTIFSDKENSELSRMVEAVNQKFNVKIKTGDIFPSNLAPIIREHQGKIELDVMEWGYRNPFKKGLIINARSETVTEKKMFRDDFEQRRCLIPASGFYEWDQQKHQYLFDSDAILYLGGIYKPFEGKNKFVILTKAPNPMVLEVHDRMPVIIPADMMDSWFQNVKAAMGLLKEDAVPLVKHQSEKISESSQIKFQL</sequence>
<dbReference type="GO" id="GO:0003697">
    <property type="term" value="F:single-stranded DNA binding"/>
    <property type="evidence" value="ECO:0007669"/>
    <property type="project" value="InterPro"/>
</dbReference>
<keyword evidence="5" id="KW-0190">Covalent protein-DNA linkage</keyword>
<keyword evidence="2 8" id="KW-0645">Protease</keyword>
<comment type="similarity">
    <text evidence="1 8">Belongs to the SOS response-associated peptidase family.</text>
</comment>
<dbReference type="Pfam" id="PF02586">
    <property type="entry name" value="SRAP"/>
    <property type="match status" value="1"/>
</dbReference>
<reference evidence="10" key="1">
    <citation type="submission" date="2015-07" db="EMBL/GenBank/DDBJ databases">
        <title>Draft genome sequence of Acetobacterium bakii DSM 8293, a potential psychrophilic chemical producer through syngas fermentation.</title>
        <authorList>
            <person name="Song Y."/>
            <person name="Hwang S."/>
            <person name="Cho B.-K."/>
        </authorList>
    </citation>
    <scope>NUCLEOTIDE SEQUENCE [LARGE SCALE GENOMIC DNA]</scope>
    <source>
        <strain evidence="10">DSM 8239</strain>
    </source>
</reference>